<feature type="region of interest" description="Disordered" evidence="1">
    <location>
        <begin position="515"/>
        <end position="541"/>
    </location>
</feature>
<reference evidence="4 5" key="1">
    <citation type="submission" date="2018-09" db="EMBL/GenBank/DDBJ databases">
        <title>Characterization of the phylogenetic diversity of five novel species belonging to the genus Bifidobacterium.</title>
        <authorList>
            <person name="Lugli G.A."/>
            <person name="Duranti S."/>
            <person name="Milani C."/>
        </authorList>
    </citation>
    <scope>NUCLEOTIDE SEQUENCE [LARGE SCALE GENOMIC DNA]</scope>
    <source>
        <strain evidence="4 5">2028B</strain>
    </source>
</reference>
<dbReference type="GO" id="GO:0005085">
    <property type="term" value="F:guanyl-nucleotide exchange factor activity"/>
    <property type="evidence" value="ECO:0007669"/>
    <property type="project" value="TreeGrafter"/>
</dbReference>
<keyword evidence="2" id="KW-0812">Transmembrane</keyword>
<gene>
    <name evidence="4" type="ORF">D2E23_1210</name>
</gene>
<evidence type="ECO:0000313" key="5">
    <source>
        <dbReference type="Proteomes" id="UP000288607"/>
    </source>
</evidence>
<feature type="compositionally biased region" description="Polar residues" evidence="1">
    <location>
        <begin position="519"/>
        <end position="541"/>
    </location>
</feature>
<dbReference type="PROSITE" id="PS50012">
    <property type="entry name" value="RCC1_3"/>
    <property type="match status" value="5"/>
</dbReference>
<dbReference type="SUPFAM" id="SSF50985">
    <property type="entry name" value="RCC1/BLIP-II"/>
    <property type="match status" value="2"/>
</dbReference>
<dbReference type="AlphaFoldDB" id="A0A430FDL0"/>
<protein>
    <submittedName>
        <fullName evidence="4">Chromosome condensation regulator</fullName>
    </submittedName>
</protein>
<dbReference type="InterPro" id="IPR051553">
    <property type="entry name" value="Ran_GTPase-activating"/>
</dbReference>
<dbReference type="PANTHER" id="PTHR45982">
    <property type="entry name" value="REGULATOR OF CHROMOSOME CONDENSATION"/>
    <property type="match status" value="1"/>
</dbReference>
<accession>A0A430FDL0</accession>
<dbReference type="Pfam" id="PF13540">
    <property type="entry name" value="RCC1_2"/>
    <property type="match status" value="4"/>
</dbReference>
<dbReference type="PANTHER" id="PTHR45982:SF1">
    <property type="entry name" value="REGULATOR OF CHROMOSOME CONDENSATION"/>
    <property type="match status" value="1"/>
</dbReference>
<dbReference type="Gene3D" id="2.130.10.30">
    <property type="entry name" value="Regulator of chromosome condensation 1/beta-lactamase-inhibitor protein II"/>
    <property type="match status" value="3"/>
</dbReference>
<organism evidence="4 5">
    <name type="scientific">Bifidobacterium callimiconis</name>
    <dbReference type="NCBI Taxonomy" id="2306973"/>
    <lineage>
        <taxon>Bacteria</taxon>
        <taxon>Bacillati</taxon>
        <taxon>Actinomycetota</taxon>
        <taxon>Actinomycetes</taxon>
        <taxon>Bifidobacteriales</taxon>
        <taxon>Bifidobacteriaceae</taxon>
        <taxon>Bifidobacterium</taxon>
    </lineage>
</organism>
<dbReference type="InterPro" id="IPR026870">
    <property type="entry name" value="Zinc_ribbon_dom"/>
</dbReference>
<dbReference type="GO" id="GO:0005737">
    <property type="term" value="C:cytoplasm"/>
    <property type="evidence" value="ECO:0007669"/>
    <property type="project" value="TreeGrafter"/>
</dbReference>
<proteinExistence type="predicted"/>
<evidence type="ECO:0000256" key="1">
    <source>
        <dbReference type="SAM" id="MobiDB-lite"/>
    </source>
</evidence>
<dbReference type="InterPro" id="IPR009091">
    <property type="entry name" value="RCC1/BLIP-II"/>
</dbReference>
<feature type="region of interest" description="Disordered" evidence="1">
    <location>
        <begin position="28"/>
        <end position="105"/>
    </location>
</feature>
<dbReference type="EMBL" id="QXGJ01000005">
    <property type="protein sequence ID" value="RSX50919.1"/>
    <property type="molecule type" value="Genomic_DNA"/>
</dbReference>
<dbReference type="PROSITE" id="PS00626">
    <property type="entry name" value="RCC1_2"/>
    <property type="match status" value="2"/>
</dbReference>
<comment type="caution">
    <text evidence="4">The sequence shown here is derived from an EMBL/GenBank/DDBJ whole genome shotgun (WGS) entry which is preliminary data.</text>
</comment>
<sequence>MFCTSCGAKNDESNMFCTVCGAPLEHDPAQEPPATNADDGKSHVHVNNQGYGYGQRPMDFRNAGAGQTPMSAPQSPTPQPSMPQNPSMVQPMAAPGGTAAPGTPGSIDVGNTINVPGGANANGGGFPGGASVGAGMPGAAAVPAPTQNRNKMIAIIAAFVAVAFVGGIAVATLMRQNDSTSTAQSAQSSQSPVYGGSDEASAGTPEQTMGKVVSVSAGGSFDLAVDANGKAWAWGYNGHGQLGSATGSDSQSTKPVQVAIKGTVTKVAAGTDHGLALTSDGSVWAWGANDHGQVGDGSAAVSVGKPTKVTGLSGVTDIDAGDRYSLALKSDGTVWSWGYGDGGRTGHGIGNSEDTLEPQQIAGLSGVIDIGAGTKHGIALTNSGEYTTWTWGGGSNTDGPVPIPNAGDVAAVDAGNQYSIVLHRDGTVHGWGQNDKGQLGDGNPKAWQAQLVDADGMPSITAISAGDSHVLALGSDGSVWAWGLNDKGQLGSGSGSSTVPVQVGVSNATAIGAGGSRSVAATSDGQALSWGDGTSSPTEMK</sequence>
<feature type="compositionally biased region" description="Low complexity" evidence="1">
    <location>
        <begin position="84"/>
        <end position="105"/>
    </location>
</feature>
<dbReference type="PRINTS" id="PR00633">
    <property type="entry name" value="RCCNDNSATION"/>
</dbReference>
<keyword evidence="2" id="KW-1133">Transmembrane helix</keyword>
<name>A0A430FDL0_9BIFI</name>
<feature type="region of interest" description="Disordered" evidence="1">
    <location>
        <begin position="181"/>
        <end position="206"/>
    </location>
</feature>
<dbReference type="Proteomes" id="UP000288607">
    <property type="component" value="Unassembled WGS sequence"/>
</dbReference>
<keyword evidence="5" id="KW-1185">Reference proteome</keyword>
<dbReference type="Pfam" id="PF00415">
    <property type="entry name" value="RCC1"/>
    <property type="match status" value="1"/>
</dbReference>
<feature type="compositionally biased region" description="Low complexity" evidence="1">
    <location>
        <begin position="181"/>
        <end position="191"/>
    </location>
</feature>
<dbReference type="InterPro" id="IPR000408">
    <property type="entry name" value="Reg_chr_condens"/>
</dbReference>
<keyword evidence="2" id="KW-0472">Membrane</keyword>
<feature type="transmembrane region" description="Helical" evidence="2">
    <location>
        <begin position="153"/>
        <end position="174"/>
    </location>
</feature>
<dbReference type="OrthoDB" id="904022at2"/>
<evidence type="ECO:0000313" key="4">
    <source>
        <dbReference type="EMBL" id="RSX50919.1"/>
    </source>
</evidence>
<evidence type="ECO:0000259" key="3">
    <source>
        <dbReference type="Pfam" id="PF13240"/>
    </source>
</evidence>
<feature type="domain" description="Zinc-ribbon" evidence="3">
    <location>
        <begin position="2"/>
        <end position="24"/>
    </location>
</feature>
<dbReference type="RefSeq" id="WP_126030090.1">
    <property type="nucleotide sequence ID" value="NZ_QXGJ01000005.1"/>
</dbReference>
<dbReference type="Pfam" id="PF13240">
    <property type="entry name" value="Zn_Ribbon_1"/>
    <property type="match status" value="1"/>
</dbReference>
<evidence type="ECO:0000256" key="2">
    <source>
        <dbReference type="SAM" id="Phobius"/>
    </source>
</evidence>